<dbReference type="GO" id="GO:0051537">
    <property type="term" value="F:2 iron, 2 sulfur cluster binding"/>
    <property type="evidence" value="ECO:0007669"/>
    <property type="project" value="UniProtKB-KW"/>
</dbReference>
<dbReference type="PANTHER" id="PTHR23426:SF65">
    <property type="entry name" value="FERREDOXIN-2, MITOCHONDRIAL"/>
    <property type="match status" value="1"/>
</dbReference>
<dbReference type="PRINTS" id="PR00355">
    <property type="entry name" value="ADRENODOXIN"/>
</dbReference>
<comment type="similarity">
    <text evidence="1">Belongs to the adrenodoxin/putidaredoxin family.</text>
</comment>
<dbReference type="PROSITE" id="PS00814">
    <property type="entry name" value="ADX"/>
    <property type="match status" value="1"/>
</dbReference>
<evidence type="ECO:0000256" key="4">
    <source>
        <dbReference type="ARBA" id="ARBA00023004"/>
    </source>
</evidence>
<dbReference type="InterPro" id="IPR001041">
    <property type="entry name" value="2Fe-2S_ferredoxin-type"/>
</dbReference>
<dbReference type="PROSITE" id="PS51085">
    <property type="entry name" value="2FE2S_FER_2"/>
    <property type="match status" value="1"/>
</dbReference>
<dbReference type="Gene3D" id="3.10.20.30">
    <property type="match status" value="1"/>
</dbReference>
<dbReference type="PANTHER" id="PTHR23426">
    <property type="entry name" value="FERREDOXIN/ADRENODOXIN"/>
    <property type="match status" value="1"/>
</dbReference>
<sequence>MDKLIKNAYSVSIQKYLLSSAKCGFWRSYIYFSRRFHHSDPELWKSNDCQKIKLSFILRNGEKKVVSSPKGVSLLEAAQHEDLDIEGACEASLACSTCHVILDKEIYEKLDAPTEREEDMLDMAPQVCETSRLACQLKVDERLTHGNIKLPAITRNFYVDGFKPSTH</sequence>
<gene>
    <name evidence="8" type="ORF">RS030_71116</name>
</gene>
<dbReference type="Pfam" id="PF00111">
    <property type="entry name" value="Fer2"/>
    <property type="match status" value="1"/>
</dbReference>
<evidence type="ECO:0000313" key="9">
    <source>
        <dbReference type="Proteomes" id="UP001311799"/>
    </source>
</evidence>
<dbReference type="CDD" id="cd00207">
    <property type="entry name" value="fer2"/>
    <property type="match status" value="1"/>
</dbReference>
<evidence type="ECO:0000256" key="6">
    <source>
        <dbReference type="ARBA" id="ARBA00034078"/>
    </source>
</evidence>
<dbReference type="GO" id="GO:0005739">
    <property type="term" value="C:mitochondrion"/>
    <property type="evidence" value="ECO:0007669"/>
    <property type="project" value="TreeGrafter"/>
</dbReference>
<evidence type="ECO:0000259" key="7">
    <source>
        <dbReference type="PROSITE" id="PS51085"/>
    </source>
</evidence>
<evidence type="ECO:0000313" key="8">
    <source>
        <dbReference type="EMBL" id="KAK6587978.1"/>
    </source>
</evidence>
<dbReference type="AlphaFoldDB" id="A0AAV9XT94"/>
<keyword evidence="5" id="KW-0411">Iron-sulfur</keyword>
<comment type="cofactor">
    <cofactor evidence="6">
        <name>[2Fe-2S] cluster</name>
        <dbReference type="ChEBI" id="CHEBI:190135"/>
    </cofactor>
</comment>
<evidence type="ECO:0000256" key="3">
    <source>
        <dbReference type="ARBA" id="ARBA00022723"/>
    </source>
</evidence>
<dbReference type="GO" id="GO:0140647">
    <property type="term" value="P:P450-containing electron transport chain"/>
    <property type="evidence" value="ECO:0007669"/>
    <property type="project" value="InterPro"/>
</dbReference>
<protein>
    <recommendedName>
        <fullName evidence="7">2Fe-2S ferredoxin-type domain-containing protein</fullName>
    </recommendedName>
</protein>
<dbReference type="Proteomes" id="UP001311799">
    <property type="component" value="Unassembled WGS sequence"/>
</dbReference>
<dbReference type="GO" id="GO:0009055">
    <property type="term" value="F:electron transfer activity"/>
    <property type="evidence" value="ECO:0007669"/>
    <property type="project" value="TreeGrafter"/>
</dbReference>
<dbReference type="SUPFAM" id="SSF54292">
    <property type="entry name" value="2Fe-2S ferredoxin-like"/>
    <property type="match status" value="1"/>
</dbReference>
<dbReference type="GO" id="GO:0046872">
    <property type="term" value="F:metal ion binding"/>
    <property type="evidence" value="ECO:0007669"/>
    <property type="project" value="UniProtKB-KW"/>
</dbReference>
<evidence type="ECO:0000256" key="1">
    <source>
        <dbReference type="ARBA" id="ARBA00010914"/>
    </source>
</evidence>
<keyword evidence="9" id="KW-1185">Reference proteome</keyword>
<accession>A0AAV9XT94</accession>
<comment type="caution">
    <text evidence="8">The sequence shown here is derived from an EMBL/GenBank/DDBJ whole genome shotgun (WGS) entry which is preliminary data.</text>
</comment>
<feature type="domain" description="2Fe-2S ferredoxin-type" evidence="7">
    <location>
        <begin position="52"/>
        <end position="156"/>
    </location>
</feature>
<dbReference type="InterPro" id="IPR001055">
    <property type="entry name" value="Adrenodoxin-like"/>
</dbReference>
<keyword evidence="2" id="KW-0001">2Fe-2S</keyword>
<evidence type="ECO:0000256" key="5">
    <source>
        <dbReference type="ARBA" id="ARBA00023014"/>
    </source>
</evidence>
<dbReference type="InterPro" id="IPR036010">
    <property type="entry name" value="2Fe-2S_ferredoxin-like_sf"/>
</dbReference>
<name>A0AAV9XT94_9CRYT</name>
<dbReference type="InterPro" id="IPR018298">
    <property type="entry name" value="Adrenodoxin_Fe-S_BS"/>
</dbReference>
<dbReference type="EMBL" id="JAWDEY010000035">
    <property type="protein sequence ID" value="KAK6587978.1"/>
    <property type="molecule type" value="Genomic_DNA"/>
</dbReference>
<dbReference type="InterPro" id="IPR012675">
    <property type="entry name" value="Beta-grasp_dom_sf"/>
</dbReference>
<keyword evidence="3" id="KW-0479">Metal-binding</keyword>
<organism evidence="8 9">
    <name type="scientific">Cryptosporidium xiaoi</name>
    <dbReference type="NCBI Taxonomy" id="659607"/>
    <lineage>
        <taxon>Eukaryota</taxon>
        <taxon>Sar</taxon>
        <taxon>Alveolata</taxon>
        <taxon>Apicomplexa</taxon>
        <taxon>Conoidasida</taxon>
        <taxon>Coccidia</taxon>
        <taxon>Eucoccidiorida</taxon>
        <taxon>Eimeriorina</taxon>
        <taxon>Cryptosporidiidae</taxon>
        <taxon>Cryptosporidium</taxon>
    </lineage>
</organism>
<reference evidence="8 9" key="1">
    <citation type="submission" date="2023-10" db="EMBL/GenBank/DDBJ databases">
        <title>Comparative genomics analysis reveals potential genetic determinants of host preference in Cryptosporidium xiaoi.</title>
        <authorList>
            <person name="Xiao L."/>
            <person name="Li J."/>
        </authorList>
    </citation>
    <scope>NUCLEOTIDE SEQUENCE [LARGE SCALE GENOMIC DNA]</scope>
    <source>
        <strain evidence="8 9">52996</strain>
    </source>
</reference>
<evidence type="ECO:0000256" key="2">
    <source>
        <dbReference type="ARBA" id="ARBA00022714"/>
    </source>
</evidence>
<proteinExistence type="inferred from homology"/>
<keyword evidence="4" id="KW-0408">Iron</keyword>